<dbReference type="AlphaFoldDB" id="A0A1F7V5N7"/>
<evidence type="ECO:0000313" key="2">
    <source>
        <dbReference type="EMBL" id="OGL85849.1"/>
    </source>
</evidence>
<dbReference type="PANTHER" id="PTHR23419:SF8">
    <property type="entry name" value="FI09726P"/>
    <property type="match status" value="1"/>
</dbReference>
<proteinExistence type="inferred from homology"/>
<dbReference type="Pfam" id="PF03091">
    <property type="entry name" value="CutA1"/>
    <property type="match status" value="1"/>
</dbReference>
<dbReference type="Proteomes" id="UP000178723">
    <property type="component" value="Unassembled WGS sequence"/>
</dbReference>
<evidence type="ECO:0000256" key="1">
    <source>
        <dbReference type="ARBA" id="ARBA00010169"/>
    </source>
</evidence>
<comment type="similarity">
    <text evidence="1">Belongs to the CutA family.</text>
</comment>
<reference evidence="2 3" key="1">
    <citation type="journal article" date="2016" name="Nat. Commun.">
        <title>Thousands of microbial genomes shed light on interconnected biogeochemical processes in an aquifer system.</title>
        <authorList>
            <person name="Anantharaman K."/>
            <person name="Brown C.T."/>
            <person name="Hug L.A."/>
            <person name="Sharon I."/>
            <person name="Castelle C.J."/>
            <person name="Probst A.J."/>
            <person name="Thomas B.C."/>
            <person name="Singh A."/>
            <person name="Wilkins M.J."/>
            <person name="Karaoz U."/>
            <person name="Brodie E.L."/>
            <person name="Williams K.H."/>
            <person name="Hubbard S.S."/>
            <person name="Banfield J.F."/>
        </authorList>
    </citation>
    <scope>NUCLEOTIDE SEQUENCE [LARGE SCALE GENOMIC DNA]</scope>
</reference>
<dbReference type="GO" id="GO:0010038">
    <property type="term" value="P:response to metal ion"/>
    <property type="evidence" value="ECO:0007669"/>
    <property type="project" value="InterPro"/>
</dbReference>
<gene>
    <name evidence="2" type="ORF">A3I40_03450</name>
</gene>
<organism evidence="2 3">
    <name type="scientific">Candidatus Uhrbacteria bacterium RIFCSPLOWO2_02_FULL_48_12</name>
    <dbReference type="NCBI Taxonomy" id="1802407"/>
    <lineage>
        <taxon>Bacteria</taxon>
        <taxon>Candidatus Uhriibacteriota</taxon>
    </lineage>
</organism>
<accession>A0A1F7V5N7</accession>
<protein>
    <recommendedName>
        <fullName evidence="4">Divalent-cation tolerance protein CutA</fullName>
    </recommendedName>
</protein>
<dbReference type="InterPro" id="IPR015867">
    <property type="entry name" value="N-reg_PII/ATP_PRibTrfase_C"/>
</dbReference>
<dbReference type="InterPro" id="IPR004323">
    <property type="entry name" value="Ion_tolerance_CutA"/>
</dbReference>
<evidence type="ECO:0000313" key="3">
    <source>
        <dbReference type="Proteomes" id="UP000178723"/>
    </source>
</evidence>
<comment type="caution">
    <text evidence="2">The sequence shown here is derived from an EMBL/GenBank/DDBJ whole genome shotgun (WGS) entry which is preliminary data.</text>
</comment>
<sequence>MVFLYTTCPDAGSAKKIGHELLKKRLAACCNYWPIQSSYWWQGEIRHDREVVLLIKTIDKHKVGVKRVIEEKHPYKAPCLAVISTKQLNAAYSTWLRQTCK</sequence>
<evidence type="ECO:0008006" key="4">
    <source>
        <dbReference type="Google" id="ProtNLM"/>
    </source>
</evidence>
<dbReference type="SUPFAM" id="SSF54913">
    <property type="entry name" value="GlnB-like"/>
    <property type="match status" value="1"/>
</dbReference>
<dbReference type="Gene3D" id="3.30.70.120">
    <property type="match status" value="1"/>
</dbReference>
<dbReference type="STRING" id="1802407.A3I40_03450"/>
<name>A0A1F7V5N7_9BACT</name>
<dbReference type="EMBL" id="MGEP01000058">
    <property type="protein sequence ID" value="OGL85849.1"/>
    <property type="molecule type" value="Genomic_DNA"/>
</dbReference>
<dbReference type="GO" id="GO:0005507">
    <property type="term" value="F:copper ion binding"/>
    <property type="evidence" value="ECO:0007669"/>
    <property type="project" value="TreeGrafter"/>
</dbReference>
<dbReference type="PANTHER" id="PTHR23419">
    <property type="entry name" value="DIVALENT CATION TOLERANCE CUTA-RELATED"/>
    <property type="match status" value="1"/>
</dbReference>
<dbReference type="InterPro" id="IPR011322">
    <property type="entry name" value="N-reg_PII-like_a/b"/>
</dbReference>